<organism evidence="1 2">
    <name type="scientific">Endozoicomonas lisbonensis</name>
    <dbReference type="NCBI Taxonomy" id="3120522"/>
    <lineage>
        <taxon>Bacteria</taxon>
        <taxon>Pseudomonadati</taxon>
        <taxon>Pseudomonadota</taxon>
        <taxon>Gammaproteobacteria</taxon>
        <taxon>Oceanospirillales</taxon>
        <taxon>Endozoicomonadaceae</taxon>
        <taxon>Endozoicomonas</taxon>
    </lineage>
</organism>
<dbReference type="Gene3D" id="1.10.3290.20">
    <property type="match status" value="1"/>
</dbReference>
<dbReference type="SUPFAM" id="SSF103383">
    <property type="entry name" value="Antivirulence factor"/>
    <property type="match status" value="1"/>
</dbReference>
<evidence type="ECO:0000313" key="1">
    <source>
        <dbReference type="EMBL" id="MET4756094.1"/>
    </source>
</evidence>
<sequence length="265" mass="30383">MVDRSVKRDPDKWPQYGGGSEVWNEKFNEAVSQAIKKFREGELGSEDLIMHFEEKRGEIARNRDTRRDDAFGRRRPLLEAPPVCTSLRNSENNPYAYALGRALSIQCQKSYKNILGAHGRRYLDYIVPETKFCQEQRPYFRFGIVKGFIGDIEVPLTQTIILSLKKQYPNPSDRRGGAEFGWSRTNYIGENEESAIWVHTDPEKIDIVMPHIQNLVERAVQGDLTVIPKIHWWYVHLAPTTRGPGGTAEILINTLCQLNEIELPG</sequence>
<accession>A0ABV2SFD7</accession>
<proteinExistence type="predicted"/>
<dbReference type="InterPro" id="IPR036231">
    <property type="entry name" value="Avirulence_B/C_sf"/>
</dbReference>
<gene>
    <name evidence="1" type="ORF">V5J35_001286</name>
</gene>
<dbReference type="InterPro" id="IPR008798">
    <property type="entry name" value="Avirulence_B/C"/>
</dbReference>
<dbReference type="Proteomes" id="UP001549366">
    <property type="component" value="Unassembled WGS sequence"/>
</dbReference>
<keyword evidence="2" id="KW-1185">Reference proteome</keyword>
<protein>
    <submittedName>
        <fullName evidence="1">Uncharacterized protein</fullName>
    </submittedName>
</protein>
<dbReference type="EMBL" id="JBEWTB010000002">
    <property type="protein sequence ID" value="MET4756094.1"/>
    <property type="molecule type" value="Genomic_DNA"/>
</dbReference>
<dbReference type="Pfam" id="PF05394">
    <property type="entry name" value="AvrB_AvrC"/>
    <property type="match status" value="1"/>
</dbReference>
<name>A0ABV2SFD7_9GAMM</name>
<evidence type="ECO:0000313" key="2">
    <source>
        <dbReference type="Proteomes" id="UP001549366"/>
    </source>
</evidence>
<dbReference type="RefSeq" id="WP_354010456.1">
    <property type="nucleotide sequence ID" value="NZ_JBEWTA010000001.1"/>
</dbReference>
<reference evidence="1 2" key="1">
    <citation type="submission" date="2024-06" db="EMBL/GenBank/DDBJ databases">
        <title>Genomic Encyclopedia of Type Strains, Phase V (KMG-V): Genome sequencing to study the core and pangenomes of soil and plant-associated prokaryotes.</title>
        <authorList>
            <person name="Whitman W."/>
        </authorList>
    </citation>
    <scope>NUCLEOTIDE SEQUENCE [LARGE SCALE GENOMIC DNA]</scope>
    <source>
        <strain evidence="1 2">NE40</strain>
    </source>
</reference>
<comment type="caution">
    <text evidence="1">The sequence shown here is derived from an EMBL/GenBank/DDBJ whole genome shotgun (WGS) entry which is preliminary data.</text>
</comment>